<evidence type="ECO:0000313" key="1">
    <source>
        <dbReference type="EMBL" id="OHS96385.1"/>
    </source>
</evidence>
<proteinExistence type="predicted"/>
<dbReference type="EMBL" id="MLAK01001181">
    <property type="protein sequence ID" value="OHS96385.1"/>
    <property type="molecule type" value="Genomic_DNA"/>
</dbReference>
<comment type="caution">
    <text evidence="1">The sequence shown here is derived from an EMBL/GenBank/DDBJ whole genome shotgun (WGS) entry which is preliminary data.</text>
</comment>
<keyword evidence="2" id="KW-1185">Reference proteome</keyword>
<name>A0A1J4JCI6_9EUKA</name>
<dbReference type="RefSeq" id="XP_068349522.1">
    <property type="nucleotide sequence ID" value="XM_068511455.1"/>
</dbReference>
<reference evidence="1" key="1">
    <citation type="submission" date="2016-10" db="EMBL/GenBank/DDBJ databases">
        <authorList>
            <person name="Benchimol M."/>
            <person name="Almeida L.G."/>
            <person name="Vasconcelos A.T."/>
            <person name="Perreira-Neves A."/>
            <person name="Rosa I.A."/>
            <person name="Tasca T."/>
            <person name="Bogo M.R."/>
            <person name="de Souza W."/>
        </authorList>
    </citation>
    <scope>NUCLEOTIDE SEQUENCE [LARGE SCALE GENOMIC DNA]</scope>
    <source>
        <strain evidence="1">K</strain>
    </source>
</reference>
<gene>
    <name evidence="1" type="ORF">TRFO_37496</name>
</gene>
<dbReference type="OrthoDB" id="10605724at2759"/>
<sequence length="151" mass="16913">MFKSFAEKFIIQSNQRQIPATAELYLSIKSQLSSISPSTSHMLEARKIKNLEFCEKDINSLFLRGRSLKDSQLMITAILSTSNVSQFISATLSTILVLLQSTLQNVPHDDKTTFTRLFETSLPNLDMRLILANEESLLGNRGITTTNNTDA</sequence>
<organism evidence="1 2">
    <name type="scientific">Tritrichomonas foetus</name>
    <dbReference type="NCBI Taxonomy" id="1144522"/>
    <lineage>
        <taxon>Eukaryota</taxon>
        <taxon>Metamonada</taxon>
        <taxon>Parabasalia</taxon>
        <taxon>Tritrichomonadida</taxon>
        <taxon>Tritrichomonadidae</taxon>
        <taxon>Tritrichomonas</taxon>
    </lineage>
</organism>
<accession>A0A1J4JCI6</accession>
<dbReference type="Proteomes" id="UP000179807">
    <property type="component" value="Unassembled WGS sequence"/>
</dbReference>
<dbReference type="AlphaFoldDB" id="A0A1J4JCI6"/>
<protein>
    <submittedName>
        <fullName evidence="1">Uncharacterized protein</fullName>
    </submittedName>
</protein>
<dbReference type="VEuPathDB" id="TrichDB:TRFO_37496"/>
<evidence type="ECO:0000313" key="2">
    <source>
        <dbReference type="Proteomes" id="UP000179807"/>
    </source>
</evidence>
<dbReference type="GeneID" id="94846159"/>